<gene>
    <name evidence="3" type="ORF">NPX13_g5255</name>
</gene>
<dbReference type="Pfam" id="PF06985">
    <property type="entry name" value="HET"/>
    <property type="match status" value="1"/>
</dbReference>
<dbReference type="PANTHER" id="PTHR24148:SF73">
    <property type="entry name" value="HET DOMAIN PROTEIN (AFU_ORTHOLOGUE AFUA_8G01020)"/>
    <property type="match status" value="1"/>
</dbReference>
<accession>A0A9W8NER0</accession>
<dbReference type="InterPro" id="IPR010730">
    <property type="entry name" value="HET"/>
</dbReference>
<organism evidence="3 4">
    <name type="scientific">Xylaria arbuscula</name>
    <dbReference type="NCBI Taxonomy" id="114810"/>
    <lineage>
        <taxon>Eukaryota</taxon>
        <taxon>Fungi</taxon>
        <taxon>Dikarya</taxon>
        <taxon>Ascomycota</taxon>
        <taxon>Pezizomycotina</taxon>
        <taxon>Sordariomycetes</taxon>
        <taxon>Xylariomycetidae</taxon>
        <taxon>Xylariales</taxon>
        <taxon>Xylariaceae</taxon>
        <taxon>Xylaria</taxon>
    </lineage>
</organism>
<keyword evidence="4" id="KW-1185">Reference proteome</keyword>
<dbReference type="InterPro" id="IPR052895">
    <property type="entry name" value="HetReg/Transcr_Mod"/>
</dbReference>
<dbReference type="AlphaFoldDB" id="A0A9W8NER0"/>
<comment type="caution">
    <text evidence="3">The sequence shown here is derived from an EMBL/GenBank/DDBJ whole genome shotgun (WGS) entry which is preliminary data.</text>
</comment>
<evidence type="ECO:0000313" key="3">
    <source>
        <dbReference type="EMBL" id="KAJ3571808.1"/>
    </source>
</evidence>
<proteinExistence type="predicted"/>
<protein>
    <recommendedName>
        <fullName evidence="2">Heterokaryon incompatibility domain-containing protein</fullName>
    </recommendedName>
</protein>
<evidence type="ECO:0000259" key="2">
    <source>
        <dbReference type="Pfam" id="PF06985"/>
    </source>
</evidence>
<sequence length="446" mass="49674">MGQIYAGATSVFVWLGLHANGSEQYFESLSSRSQPPLEREAQGGTPSADSSIIKEQATHLYSRPYWSRTWIVQEIVLASDLTVFCGDRSCHWSTFVSGPSGYQARTPNDPLAPDHAFVNTVALRQAGTSTKLRRLLFRFHMTYCFDPRDLVYSLLNFAEDTSGQDHGIVVDYSSTIEALFVQTLAFCSGQGCRSLLSGQTAVECLRFCDTLATRLRAELEPSLDCAKDALQTGSNLVLSARLTRKVYYVSLNRFARIVPSPTGDVVTDFTEANGPLAAQSNMPLRPLLSYHVRSIPAKESFNLCTFDEGIKPSNLVFTVDFDSPNKPNYQLCCVCTHITDEDDDSYDHYIITGLGLVPYQSGTIHDNTQHRAMRDTCTFLDNHLQSLRGREISDSVAAYVMELTLQELVAICQLGRITGAYLPWALSEASTIDHWQEPRDANTVWR</sequence>
<evidence type="ECO:0000313" key="4">
    <source>
        <dbReference type="Proteomes" id="UP001148614"/>
    </source>
</evidence>
<dbReference type="Proteomes" id="UP001148614">
    <property type="component" value="Unassembled WGS sequence"/>
</dbReference>
<reference evidence="3" key="1">
    <citation type="submission" date="2022-07" db="EMBL/GenBank/DDBJ databases">
        <title>Genome Sequence of Xylaria arbuscula.</title>
        <authorList>
            <person name="Buettner E."/>
        </authorList>
    </citation>
    <scope>NUCLEOTIDE SEQUENCE</scope>
    <source>
        <strain evidence="3">VT107</strain>
    </source>
</reference>
<feature type="region of interest" description="Disordered" evidence="1">
    <location>
        <begin position="30"/>
        <end position="49"/>
    </location>
</feature>
<dbReference type="EMBL" id="JANPWZ010000813">
    <property type="protein sequence ID" value="KAJ3571808.1"/>
    <property type="molecule type" value="Genomic_DNA"/>
</dbReference>
<name>A0A9W8NER0_9PEZI</name>
<evidence type="ECO:0000256" key="1">
    <source>
        <dbReference type="SAM" id="MobiDB-lite"/>
    </source>
</evidence>
<dbReference type="PANTHER" id="PTHR24148">
    <property type="entry name" value="ANKYRIN REPEAT DOMAIN-CONTAINING PROTEIN 39 HOMOLOG-RELATED"/>
    <property type="match status" value="1"/>
</dbReference>
<feature type="domain" description="Heterokaryon incompatibility" evidence="2">
    <location>
        <begin position="1"/>
        <end position="74"/>
    </location>
</feature>